<dbReference type="InterPro" id="IPR001917">
    <property type="entry name" value="Aminotrans_II_pyridoxalP_BS"/>
</dbReference>
<evidence type="ECO:0000259" key="5">
    <source>
        <dbReference type="Pfam" id="PF00155"/>
    </source>
</evidence>
<evidence type="ECO:0000256" key="3">
    <source>
        <dbReference type="ARBA" id="ARBA00022679"/>
    </source>
</evidence>
<dbReference type="PANTHER" id="PTHR42885:SF2">
    <property type="entry name" value="HISTIDINOL-PHOSPHATE AMINOTRANSFERASE"/>
    <property type="match status" value="1"/>
</dbReference>
<evidence type="ECO:0000313" key="6">
    <source>
        <dbReference type="EMBL" id="GAI96219.1"/>
    </source>
</evidence>
<comment type="caution">
    <text evidence="6">The sequence shown here is derived from an EMBL/GenBank/DDBJ whole genome shotgun (WGS) entry which is preliminary data.</text>
</comment>
<reference evidence="6" key="1">
    <citation type="journal article" date="2014" name="Front. Microbiol.">
        <title>High frequency of phylogenetically diverse reductive dehalogenase-homologous genes in deep subseafloor sedimentary metagenomes.</title>
        <authorList>
            <person name="Kawai M."/>
            <person name="Futagami T."/>
            <person name="Toyoda A."/>
            <person name="Takaki Y."/>
            <person name="Nishi S."/>
            <person name="Hori S."/>
            <person name="Arai W."/>
            <person name="Tsubouchi T."/>
            <person name="Morono Y."/>
            <person name="Uchiyama I."/>
            <person name="Ito T."/>
            <person name="Fujiyama A."/>
            <person name="Inagaki F."/>
            <person name="Takami H."/>
        </authorList>
    </citation>
    <scope>NUCLEOTIDE SEQUENCE</scope>
    <source>
        <strain evidence="6">Expedition CK06-06</strain>
    </source>
</reference>
<keyword evidence="3" id="KW-0808">Transferase</keyword>
<evidence type="ECO:0000256" key="4">
    <source>
        <dbReference type="ARBA" id="ARBA00022898"/>
    </source>
</evidence>
<dbReference type="GO" id="GO:0030170">
    <property type="term" value="F:pyridoxal phosphate binding"/>
    <property type="evidence" value="ECO:0007669"/>
    <property type="project" value="InterPro"/>
</dbReference>
<dbReference type="InterPro" id="IPR004839">
    <property type="entry name" value="Aminotransferase_I/II_large"/>
</dbReference>
<feature type="non-terminal residue" evidence="6">
    <location>
        <position position="287"/>
    </location>
</feature>
<comment type="cofactor">
    <cofactor evidence="1">
        <name>pyridoxal 5'-phosphate</name>
        <dbReference type="ChEBI" id="CHEBI:597326"/>
    </cofactor>
</comment>
<dbReference type="InterPro" id="IPR015421">
    <property type="entry name" value="PyrdxlP-dep_Trfase_major"/>
</dbReference>
<dbReference type="EMBL" id="BARW01015561">
    <property type="protein sequence ID" value="GAI96219.1"/>
    <property type="molecule type" value="Genomic_DNA"/>
</dbReference>
<sequence length="287" mass="31967">MVSNRVYYEISKTRLAKLNRYPDPLQHELKDKIAMVKFVSGENIFLGNGSDEIIDLLVRAFCEPGKDEVILLPPTYGMYRVVANIHNINIKEVLLTKEFQPDTSRISEVINPRSKLLFICSPNNPTGNAISYEIIKEILGIFPGIVVVDEAYIDFSEDKSVLPLLEEFSNLLVMHTLSKAWGLAGIRLGIGFAGHEIIEILNRIKMPYNVNKLTQRIALKSLELSSENSHRSCIPRQIPSTGCFNAGITLSRPHFFIASIALFACPTPGKITLSAFCISRASSLNMG</sequence>
<keyword evidence="2" id="KW-0032">Aminotransferase</keyword>
<feature type="domain" description="Aminotransferase class I/classII large" evidence="5">
    <location>
        <begin position="17"/>
        <end position="224"/>
    </location>
</feature>
<gene>
    <name evidence="6" type="ORF">S12H4_27284</name>
</gene>
<dbReference type="SUPFAM" id="SSF53383">
    <property type="entry name" value="PLP-dependent transferases"/>
    <property type="match status" value="1"/>
</dbReference>
<dbReference type="PANTHER" id="PTHR42885">
    <property type="entry name" value="HISTIDINOL-PHOSPHATE AMINOTRANSFERASE-RELATED"/>
    <property type="match status" value="1"/>
</dbReference>
<organism evidence="6">
    <name type="scientific">marine sediment metagenome</name>
    <dbReference type="NCBI Taxonomy" id="412755"/>
    <lineage>
        <taxon>unclassified sequences</taxon>
        <taxon>metagenomes</taxon>
        <taxon>ecological metagenomes</taxon>
    </lineage>
</organism>
<accession>X1UV32</accession>
<dbReference type="Pfam" id="PF00155">
    <property type="entry name" value="Aminotran_1_2"/>
    <property type="match status" value="1"/>
</dbReference>
<dbReference type="Gene3D" id="3.40.640.10">
    <property type="entry name" value="Type I PLP-dependent aspartate aminotransferase-like (Major domain)"/>
    <property type="match status" value="1"/>
</dbReference>
<proteinExistence type="predicted"/>
<dbReference type="InterPro" id="IPR015424">
    <property type="entry name" value="PyrdxlP-dep_Trfase"/>
</dbReference>
<dbReference type="PROSITE" id="PS00599">
    <property type="entry name" value="AA_TRANSFER_CLASS_2"/>
    <property type="match status" value="1"/>
</dbReference>
<evidence type="ECO:0000256" key="2">
    <source>
        <dbReference type="ARBA" id="ARBA00022576"/>
    </source>
</evidence>
<protein>
    <recommendedName>
        <fullName evidence="5">Aminotransferase class I/classII large domain-containing protein</fullName>
    </recommendedName>
</protein>
<keyword evidence="4" id="KW-0663">Pyridoxal phosphate</keyword>
<evidence type="ECO:0000256" key="1">
    <source>
        <dbReference type="ARBA" id="ARBA00001933"/>
    </source>
</evidence>
<dbReference type="AlphaFoldDB" id="X1UV32"/>
<dbReference type="CDD" id="cd00609">
    <property type="entry name" value="AAT_like"/>
    <property type="match status" value="1"/>
</dbReference>
<dbReference type="GO" id="GO:0008483">
    <property type="term" value="F:transaminase activity"/>
    <property type="evidence" value="ECO:0007669"/>
    <property type="project" value="UniProtKB-KW"/>
</dbReference>
<name>X1UV32_9ZZZZ</name>